<keyword evidence="7 9" id="KW-0627">Porphyrin biosynthesis</keyword>
<reference evidence="11" key="1">
    <citation type="submission" date="2020-01" db="EMBL/GenBank/DDBJ databases">
        <authorList>
            <person name="Meier V. D."/>
            <person name="Meier V D."/>
        </authorList>
    </citation>
    <scope>NUCLEOTIDE SEQUENCE</scope>
    <source>
        <strain evidence="11">HLG_WM_MAG_07</strain>
    </source>
</reference>
<dbReference type="PANTHER" id="PTHR11108">
    <property type="entry name" value="FERROCHELATASE"/>
    <property type="match status" value="1"/>
</dbReference>
<evidence type="ECO:0000256" key="5">
    <source>
        <dbReference type="ARBA" id="ARBA00023133"/>
    </source>
</evidence>
<dbReference type="InterPro" id="IPR033644">
    <property type="entry name" value="Ferrochelatase_C"/>
</dbReference>
<feature type="binding site" evidence="9">
    <location>
        <position position="213"/>
    </location>
    <ligand>
        <name>Fe(2+)</name>
        <dbReference type="ChEBI" id="CHEBI:29033"/>
    </ligand>
</feature>
<gene>
    <name evidence="9" type="primary">hemH</name>
    <name evidence="11" type="ORF">HELGO_WM19517</name>
</gene>
<dbReference type="FunFam" id="3.40.50.1400:FF:000002">
    <property type="entry name" value="Ferrochelatase"/>
    <property type="match status" value="1"/>
</dbReference>
<dbReference type="GO" id="GO:0004325">
    <property type="term" value="F:ferrochelatase activity"/>
    <property type="evidence" value="ECO:0007669"/>
    <property type="project" value="UniProtKB-UniRule"/>
</dbReference>
<keyword evidence="6 9" id="KW-0456">Lyase</keyword>
<dbReference type="CDD" id="cd00419">
    <property type="entry name" value="Ferrochelatase_C"/>
    <property type="match status" value="1"/>
</dbReference>
<evidence type="ECO:0000256" key="3">
    <source>
        <dbReference type="ARBA" id="ARBA00022723"/>
    </source>
</evidence>
<name>A0A6S6TN43_9GAMM</name>
<dbReference type="InterPro" id="IPR001015">
    <property type="entry name" value="Ferrochelatase"/>
</dbReference>
<dbReference type="EC" id="4.98.1.1" evidence="9 10"/>
<protein>
    <recommendedName>
        <fullName evidence="9 10">Ferrochelatase</fullName>
        <ecNumber evidence="9 10">4.98.1.1</ecNumber>
    </recommendedName>
    <alternativeName>
        <fullName evidence="9">Heme synthase</fullName>
    </alternativeName>
    <alternativeName>
        <fullName evidence="9">Protoheme ferro-lyase</fullName>
    </alternativeName>
</protein>
<dbReference type="CDD" id="cd03411">
    <property type="entry name" value="Ferrochelatase_N"/>
    <property type="match status" value="1"/>
</dbReference>
<dbReference type="AlphaFoldDB" id="A0A6S6TN43"/>
<dbReference type="InterPro" id="IPR019772">
    <property type="entry name" value="Ferrochelatase_AS"/>
</dbReference>
<dbReference type="EMBL" id="CACVAY010000100">
    <property type="protein sequence ID" value="CAA6820685.1"/>
    <property type="molecule type" value="Genomic_DNA"/>
</dbReference>
<evidence type="ECO:0000256" key="1">
    <source>
        <dbReference type="ARBA" id="ARBA00007718"/>
    </source>
</evidence>
<comment type="function">
    <text evidence="9 10">Catalyzes the ferrous insertion into protoporphyrin IX.</text>
</comment>
<dbReference type="SUPFAM" id="SSF53800">
    <property type="entry name" value="Chelatase"/>
    <property type="match status" value="1"/>
</dbReference>
<dbReference type="HAMAP" id="MF_00323">
    <property type="entry name" value="Ferrochelatase"/>
    <property type="match status" value="1"/>
</dbReference>
<comment type="similarity">
    <text evidence="1 9 10">Belongs to the ferrochelatase family.</text>
</comment>
<accession>A0A6S6TN43</accession>
<evidence type="ECO:0000256" key="9">
    <source>
        <dbReference type="HAMAP-Rule" id="MF_00323"/>
    </source>
</evidence>
<dbReference type="GO" id="GO:0046872">
    <property type="term" value="F:metal ion binding"/>
    <property type="evidence" value="ECO:0007669"/>
    <property type="project" value="UniProtKB-KW"/>
</dbReference>
<sequence>MFLKKYQGETDYFHGKEECTGVLLVNLGTPDAPDRKSVKRYLAEFLGDPRVVEIPRPIWLMILHGIILNKRPPITAKLYESVWMDEGSPLLVYSQRQQVKLQDVLQRQFAGPVETEIAMRYGNPSISKGLQKLKAKGARRILVLPLYPQYSAATTATVFDAVSNVLKRWRWIPELRFINHYHDHPQYINALADSVEQHWREHGRGRYMIMSFHGLPQRNLHQGDPYHCECYKTARLLADKLNLSDDNWMLTFQSRFGKAQWLQPYTDKTLESLPSKGIKKVDVICPGFSSDCLETLEEIQGENREVFEGAGGESYHYIPALNDNDSHIELMADLVKQHTQGWPETSADWNANVVDKRNVQSQEIAKSKGAKL</sequence>
<keyword evidence="3 9" id="KW-0479">Metal-binding</keyword>
<comment type="catalytic activity">
    <reaction evidence="8">
        <text>Fe-coproporphyrin III + 2 H(+) = coproporphyrin III + Fe(2+)</text>
        <dbReference type="Rhea" id="RHEA:49572"/>
        <dbReference type="ChEBI" id="CHEBI:15378"/>
        <dbReference type="ChEBI" id="CHEBI:29033"/>
        <dbReference type="ChEBI" id="CHEBI:68438"/>
        <dbReference type="ChEBI" id="CHEBI:131725"/>
        <dbReference type="EC" id="4.99.1.9"/>
    </reaction>
    <physiologicalReaction direction="right-to-left" evidence="8">
        <dbReference type="Rhea" id="RHEA:49574"/>
    </physiologicalReaction>
</comment>
<dbReference type="PROSITE" id="PS00534">
    <property type="entry name" value="FERROCHELATASE"/>
    <property type="match status" value="1"/>
</dbReference>
<dbReference type="UniPathway" id="UPA00252">
    <property type="reaction ID" value="UER00325"/>
</dbReference>
<dbReference type="Pfam" id="PF00762">
    <property type="entry name" value="Ferrochelatase"/>
    <property type="match status" value="1"/>
</dbReference>
<evidence type="ECO:0000313" key="11">
    <source>
        <dbReference type="EMBL" id="CAA6820685.1"/>
    </source>
</evidence>
<evidence type="ECO:0000256" key="2">
    <source>
        <dbReference type="ARBA" id="ARBA00022490"/>
    </source>
</evidence>
<dbReference type="NCBIfam" id="TIGR00109">
    <property type="entry name" value="hemH"/>
    <property type="match status" value="1"/>
</dbReference>
<feature type="binding site" evidence="9">
    <location>
        <position position="294"/>
    </location>
    <ligand>
        <name>Fe(2+)</name>
        <dbReference type="ChEBI" id="CHEBI:29033"/>
    </ligand>
</feature>
<dbReference type="PANTHER" id="PTHR11108:SF1">
    <property type="entry name" value="FERROCHELATASE, MITOCHONDRIAL"/>
    <property type="match status" value="1"/>
</dbReference>
<proteinExistence type="inferred from homology"/>
<keyword evidence="2 9" id="KW-0963">Cytoplasm</keyword>
<dbReference type="InterPro" id="IPR033659">
    <property type="entry name" value="Ferrochelatase_N"/>
</dbReference>
<dbReference type="GO" id="GO:0005737">
    <property type="term" value="C:cytoplasm"/>
    <property type="evidence" value="ECO:0007669"/>
    <property type="project" value="UniProtKB-SubCell"/>
</dbReference>
<dbReference type="GO" id="GO:0006783">
    <property type="term" value="P:heme biosynthetic process"/>
    <property type="evidence" value="ECO:0007669"/>
    <property type="project" value="UniProtKB-UniRule"/>
</dbReference>
<organism evidence="11">
    <name type="scientific">uncultured Thiotrichaceae bacterium</name>
    <dbReference type="NCBI Taxonomy" id="298394"/>
    <lineage>
        <taxon>Bacteria</taxon>
        <taxon>Pseudomonadati</taxon>
        <taxon>Pseudomonadota</taxon>
        <taxon>Gammaproteobacteria</taxon>
        <taxon>Thiotrichales</taxon>
        <taxon>Thiotrichaceae</taxon>
        <taxon>environmental samples</taxon>
    </lineage>
</organism>
<comment type="catalytic activity">
    <reaction evidence="9 10">
        <text>heme b + 2 H(+) = protoporphyrin IX + Fe(2+)</text>
        <dbReference type="Rhea" id="RHEA:22584"/>
        <dbReference type="ChEBI" id="CHEBI:15378"/>
        <dbReference type="ChEBI" id="CHEBI:29033"/>
        <dbReference type="ChEBI" id="CHEBI:57306"/>
        <dbReference type="ChEBI" id="CHEBI:60344"/>
        <dbReference type="EC" id="4.98.1.1"/>
    </reaction>
</comment>
<evidence type="ECO:0000256" key="7">
    <source>
        <dbReference type="ARBA" id="ARBA00023244"/>
    </source>
</evidence>
<dbReference type="Gene3D" id="3.40.50.1400">
    <property type="match status" value="2"/>
</dbReference>
<keyword evidence="4 9" id="KW-0408">Iron</keyword>
<comment type="pathway">
    <text evidence="9 10">Porphyrin-containing compound metabolism; protoheme biosynthesis; protoheme from protoporphyrin-IX: step 1/1.</text>
</comment>
<evidence type="ECO:0000256" key="8">
    <source>
        <dbReference type="ARBA" id="ARBA00024536"/>
    </source>
</evidence>
<keyword evidence="5 9" id="KW-0350">Heme biosynthesis</keyword>
<evidence type="ECO:0000256" key="10">
    <source>
        <dbReference type="RuleBase" id="RU000607"/>
    </source>
</evidence>
<comment type="subcellular location">
    <subcellularLocation>
        <location evidence="9 10">Cytoplasm</location>
    </subcellularLocation>
</comment>
<evidence type="ECO:0000256" key="6">
    <source>
        <dbReference type="ARBA" id="ARBA00023239"/>
    </source>
</evidence>
<evidence type="ECO:0000256" key="4">
    <source>
        <dbReference type="ARBA" id="ARBA00023004"/>
    </source>
</evidence>